<accession>A0A101M1Z1</accession>
<organism evidence="1">
    <name type="scientific">Picea glauca</name>
    <name type="common">White spruce</name>
    <name type="synonym">Pinus glauca</name>
    <dbReference type="NCBI Taxonomy" id="3330"/>
    <lineage>
        <taxon>Eukaryota</taxon>
        <taxon>Viridiplantae</taxon>
        <taxon>Streptophyta</taxon>
        <taxon>Embryophyta</taxon>
        <taxon>Tracheophyta</taxon>
        <taxon>Spermatophyta</taxon>
        <taxon>Pinopsida</taxon>
        <taxon>Pinidae</taxon>
        <taxon>Conifers I</taxon>
        <taxon>Pinales</taxon>
        <taxon>Pinaceae</taxon>
        <taxon>Picea</taxon>
    </lineage>
</organism>
<dbReference type="AlphaFoldDB" id="A0A101M1Z1"/>
<evidence type="ECO:0000313" key="1">
    <source>
        <dbReference type="EMBL" id="KUM49484.1"/>
    </source>
</evidence>
<reference evidence="1" key="1">
    <citation type="journal article" date="2015" name="Genome Biol. Evol.">
        <title>Organellar Genomes of White Spruce (Picea glauca): Assembly and Annotation.</title>
        <authorList>
            <person name="Jackman S.D."/>
            <person name="Warren R.L."/>
            <person name="Gibb E.A."/>
            <person name="Vandervalk B.P."/>
            <person name="Mohamadi H."/>
            <person name="Chu J."/>
            <person name="Raymond A."/>
            <person name="Pleasance S."/>
            <person name="Coope R."/>
            <person name="Wildung M.R."/>
            <person name="Ritland C.E."/>
            <person name="Bousquet J."/>
            <person name="Jones S.J."/>
            <person name="Bohlmann J."/>
            <person name="Birol I."/>
        </authorList>
    </citation>
    <scope>NUCLEOTIDE SEQUENCE [LARGE SCALE GENOMIC DNA]</scope>
    <source>
        <tissue evidence="1">Flushing bud</tissue>
    </source>
</reference>
<keyword evidence="1" id="KW-0496">Mitochondrion</keyword>
<comment type="caution">
    <text evidence="1">The sequence shown here is derived from an EMBL/GenBank/DDBJ whole genome shotgun (WGS) entry which is preliminary data.</text>
</comment>
<sequence>MVLLANHPVKLINPPSLPGKRGINVVGSSFFIVVAMIRWDRIKMGSFP</sequence>
<protein>
    <submittedName>
        <fullName evidence="1">Uncharacterized protein</fullName>
    </submittedName>
</protein>
<geneLocation type="mitochondrion" evidence="1"/>
<proteinExistence type="predicted"/>
<gene>
    <name evidence="1" type="ORF">ABT39_MTgene4035</name>
</gene>
<name>A0A101M1Z1_PICGL</name>
<dbReference type="EMBL" id="LKAM01000003">
    <property type="protein sequence ID" value="KUM49484.1"/>
    <property type="molecule type" value="Genomic_DNA"/>
</dbReference>